<dbReference type="FunFam" id="2.40.330.10:FF:000001">
    <property type="entry name" value="Auxin response factor"/>
    <property type="match status" value="1"/>
</dbReference>
<evidence type="ECO:0000256" key="2">
    <source>
        <dbReference type="ARBA" id="ARBA00007853"/>
    </source>
</evidence>
<evidence type="ECO:0000256" key="5">
    <source>
        <dbReference type="ARBA" id="ARBA00023125"/>
    </source>
</evidence>
<dbReference type="PANTHER" id="PTHR31384:SF79">
    <property type="entry name" value="AUXIN RESPONSE FACTOR 2"/>
    <property type="match status" value="1"/>
</dbReference>
<comment type="subunit">
    <text evidence="3 9">Homodimers and heterodimers.</text>
</comment>
<dbReference type="FunFam" id="3.10.20.90:FF:000047">
    <property type="entry name" value="Auxin response factor"/>
    <property type="match status" value="1"/>
</dbReference>
<evidence type="ECO:0000256" key="3">
    <source>
        <dbReference type="ARBA" id="ARBA00011726"/>
    </source>
</evidence>
<dbReference type="InterPro" id="IPR053793">
    <property type="entry name" value="PB1-like"/>
</dbReference>
<dbReference type="InterPro" id="IPR003340">
    <property type="entry name" value="B3_DNA-bd"/>
</dbReference>
<reference evidence="13 14" key="1">
    <citation type="journal article" date="2023" name="G3 (Bethesda)">
        <title>A chromosome-length genome assembly and annotation of blackberry (Rubus argutus, cv. 'Hillquist').</title>
        <authorList>
            <person name="Bruna T."/>
            <person name="Aryal R."/>
            <person name="Dudchenko O."/>
            <person name="Sargent D.J."/>
            <person name="Mead D."/>
            <person name="Buti M."/>
            <person name="Cavallini A."/>
            <person name="Hytonen T."/>
            <person name="Andres J."/>
            <person name="Pham M."/>
            <person name="Weisz D."/>
            <person name="Mascagni F."/>
            <person name="Usai G."/>
            <person name="Natali L."/>
            <person name="Bassil N."/>
            <person name="Fernandez G.E."/>
            <person name="Lomsadze A."/>
            <person name="Armour M."/>
            <person name="Olukolu B."/>
            <person name="Poorten T."/>
            <person name="Britton C."/>
            <person name="Davik J."/>
            <person name="Ashrafi H."/>
            <person name="Aiden E.L."/>
            <person name="Borodovsky M."/>
            <person name="Worthington M."/>
        </authorList>
    </citation>
    <scope>NUCLEOTIDE SEQUENCE [LARGE SCALE GENOMIC DNA]</scope>
    <source>
        <strain evidence="13">PI 553951</strain>
    </source>
</reference>
<evidence type="ECO:0000256" key="1">
    <source>
        <dbReference type="ARBA" id="ARBA00004123"/>
    </source>
</evidence>
<feature type="domain" description="TF-B3" evidence="11">
    <location>
        <begin position="160"/>
        <end position="262"/>
    </location>
</feature>
<keyword evidence="5 9" id="KW-0238">DNA-binding</keyword>
<dbReference type="GO" id="GO:0009734">
    <property type="term" value="P:auxin-activated signaling pathway"/>
    <property type="evidence" value="ECO:0007669"/>
    <property type="project" value="UniProtKB-KW"/>
</dbReference>
<evidence type="ECO:0000256" key="7">
    <source>
        <dbReference type="ARBA" id="ARBA00023242"/>
    </source>
</evidence>
<evidence type="ECO:0000256" key="4">
    <source>
        <dbReference type="ARBA" id="ARBA00023015"/>
    </source>
</evidence>
<evidence type="ECO:0000313" key="14">
    <source>
        <dbReference type="Proteomes" id="UP001457282"/>
    </source>
</evidence>
<feature type="region of interest" description="Disordered" evidence="10">
    <location>
        <begin position="1"/>
        <end position="47"/>
    </location>
</feature>
<dbReference type="FunFam" id="2.30.30.1040:FF:000001">
    <property type="entry name" value="Auxin response factor"/>
    <property type="match status" value="1"/>
</dbReference>
<keyword evidence="7 9" id="KW-0539">Nucleus</keyword>
<organism evidence="13 14">
    <name type="scientific">Rubus argutus</name>
    <name type="common">Southern blackberry</name>
    <dbReference type="NCBI Taxonomy" id="59490"/>
    <lineage>
        <taxon>Eukaryota</taxon>
        <taxon>Viridiplantae</taxon>
        <taxon>Streptophyta</taxon>
        <taxon>Embryophyta</taxon>
        <taxon>Tracheophyta</taxon>
        <taxon>Spermatophyta</taxon>
        <taxon>Magnoliopsida</taxon>
        <taxon>eudicotyledons</taxon>
        <taxon>Gunneridae</taxon>
        <taxon>Pentapetalae</taxon>
        <taxon>rosids</taxon>
        <taxon>fabids</taxon>
        <taxon>Rosales</taxon>
        <taxon>Rosaceae</taxon>
        <taxon>Rosoideae</taxon>
        <taxon>Rosoideae incertae sedis</taxon>
        <taxon>Rubus</taxon>
    </lineage>
</organism>
<dbReference type="Gene3D" id="2.30.30.1040">
    <property type="match status" value="1"/>
</dbReference>
<dbReference type="SUPFAM" id="SSF54277">
    <property type="entry name" value="CAD &amp; PB1 domains"/>
    <property type="match status" value="1"/>
</dbReference>
<feature type="region of interest" description="Disordered" evidence="10">
    <location>
        <begin position="394"/>
        <end position="443"/>
    </location>
</feature>
<evidence type="ECO:0000256" key="9">
    <source>
        <dbReference type="RuleBase" id="RU004561"/>
    </source>
</evidence>
<dbReference type="InterPro" id="IPR015300">
    <property type="entry name" value="DNA-bd_pseudobarrel_sf"/>
</dbReference>
<dbReference type="InterPro" id="IPR044835">
    <property type="entry name" value="ARF_plant"/>
</dbReference>
<dbReference type="EMBL" id="JBEDUW010000005">
    <property type="protein sequence ID" value="KAK9926552.1"/>
    <property type="molecule type" value="Genomic_DNA"/>
</dbReference>
<comment type="subcellular location">
    <subcellularLocation>
        <location evidence="1 9">Nucleus</location>
    </subcellularLocation>
</comment>
<comment type="caution">
    <text evidence="13">The sequence shown here is derived from an EMBL/GenBank/DDBJ whole genome shotgun (WGS) entry which is preliminary data.</text>
</comment>
<keyword evidence="4 9" id="KW-0805">Transcription regulation</keyword>
<dbReference type="Proteomes" id="UP001457282">
    <property type="component" value="Unassembled WGS sequence"/>
</dbReference>
<dbReference type="GO" id="GO:0005634">
    <property type="term" value="C:nucleus"/>
    <property type="evidence" value="ECO:0007669"/>
    <property type="project" value="UniProtKB-SubCell"/>
</dbReference>
<feature type="compositionally biased region" description="Polar residues" evidence="10">
    <location>
        <begin position="1"/>
        <end position="25"/>
    </location>
</feature>
<keyword evidence="8 9" id="KW-0927">Auxin signaling pathway</keyword>
<dbReference type="GO" id="GO:0006355">
    <property type="term" value="P:regulation of DNA-templated transcription"/>
    <property type="evidence" value="ECO:0007669"/>
    <property type="project" value="InterPro"/>
</dbReference>
<dbReference type="InterPro" id="IPR010525">
    <property type="entry name" value="ARF_dom"/>
</dbReference>
<evidence type="ECO:0000259" key="11">
    <source>
        <dbReference type="PROSITE" id="PS50863"/>
    </source>
</evidence>
<dbReference type="PROSITE" id="PS51745">
    <property type="entry name" value="PB1"/>
    <property type="match status" value="1"/>
</dbReference>
<dbReference type="Pfam" id="PF02309">
    <property type="entry name" value="AUX_IAA"/>
    <property type="match status" value="1"/>
</dbReference>
<evidence type="ECO:0000256" key="8">
    <source>
        <dbReference type="ARBA" id="ARBA00023294"/>
    </source>
</evidence>
<dbReference type="PROSITE" id="PS50863">
    <property type="entry name" value="B3"/>
    <property type="match status" value="1"/>
</dbReference>
<comment type="function">
    <text evidence="9">Auxin response factors (ARFs) are transcriptional factors that bind specifically to the DNA sequence 5'-TGTCTC-3' found in the auxin-responsive promoter elements (AuxREs).</text>
</comment>
<protein>
    <recommendedName>
        <fullName evidence="9">Auxin response factor</fullName>
    </recommendedName>
</protein>
<feature type="region of interest" description="Disordered" evidence="10">
    <location>
        <begin position="815"/>
        <end position="844"/>
    </location>
</feature>
<dbReference type="AlphaFoldDB" id="A0AAW1WT85"/>
<dbReference type="GO" id="GO:0003677">
    <property type="term" value="F:DNA binding"/>
    <property type="evidence" value="ECO:0007669"/>
    <property type="project" value="UniProtKB-KW"/>
</dbReference>
<keyword evidence="14" id="KW-1185">Reference proteome</keyword>
<dbReference type="Pfam" id="PF02362">
    <property type="entry name" value="B3"/>
    <property type="match status" value="1"/>
</dbReference>
<comment type="similarity">
    <text evidence="2 9">Belongs to the ARF family.</text>
</comment>
<evidence type="ECO:0000256" key="10">
    <source>
        <dbReference type="SAM" id="MobiDB-lite"/>
    </source>
</evidence>
<dbReference type="Gene3D" id="3.10.20.90">
    <property type="entry name" value="Phosphatidylinositol 3-kinase Catalytic Subunit, Chain A, domain 1"/>
    <property type="match status" value="1"/>
</dbReference>
<sequence length="844" mass="94051">MTSSEVSIKDNCGNQRGESFSSGFSDHNDGRNAGDGQNGHSAGPAAGRDAETALYTELWHACAGPLVTVPREGERVFYFPQGHIEQVEASTNQVADQQMPVYNLPPKILCRVINVQLKAEPDTDEVFAQVTLLPEPNQDENAVEKEAPPPLPPRFQVHSFCKTLTASDTSTHGGFSVLRRHADDCLPQLDMTRQPPTQELVAKDLHGNEWRFRHIFRGQPRRHLLQSGWSVFVSSKRLVAGDAFIFLRGENGELRVGVRRAMRQQGNVPSSVISSHSMHLGVLATAWHAIMTGTMFTVYYKPRTSPAEFIVPFDQYMESVKNNYSIGMRFKMRFEGEEAPEQRFTGTIIGIEDADPKRWRDSKWRSLKVRWDENSTIPRPERVSSWKIEPALAPPALNPLPMPRPKRPRPNMVPSSPDSSVLTREGQSKVTVDPVLQGGGYPRVLQGQEFPTLRGNFVESESDTVEKSTAWAPSVDDERIDAVSGSKRYGSDNWMPSGRHEPTYTDLLSGFGTNVDSSHGICQPFGDQTLASANSMRKHPRDQEGKFNLPSWSMLPSSLSLSLDSNMKVPTGNASGNASFQAQQNVRYGGFSGYSVHHGHRVEQPQVNWLMPPPPSSHFESQANAREVMPKHMSVPKPEPVKPNDGSCKLFGIPLITPEPHRNAMNESARHNQALILESDQKLEKSRGSKSVDDLLAASESEKLLQTSQQYVRDVQGKTQGSSTRSCTKVHKQGIALGRSVDLTKFNNYDELMAELDHLFEFDGELMDPKKNWLIVYTDDEGDMMLVGDDPWQEFCGIVRKIFIYTREEVQKMNPGTLNSLGEENPSLPAEGVDARDSKSLLLP</sequence>
<dbReference type="Gene3D" id="2.40.330.10">
    <property type="entry name" value="DNA-binding pseudobarrel domain"/>
    <property type="match status" value="1"/>
</dbReference>
<feature type="domain" description="PB1" evidence="12">
    <location>
        <begin position="725"/>
        <end position="809"/>
    </location>
</feature>
<dbReference type="InterPro" id="IPR033389">
    <property type="entry name" value="AUX/IAA_dom"/>
</dbReference>
<dbReference type="PANTHER" id="PTHR31384">
    <property type="entry name" value="AUXIN RESPONSE FACTOR 4-RELATED"/>
    <property type="match status" value="1"/>
</dbReference>
<feature type="compositionally biased region" description="Basic and acidic residues" evidence="10">
    <location>
        <begin position="833"/>
        <end position="844"/>
    </location>
</feature>
<evidence type="ECO:0000259" key="12">
    <source>
        <dbReference type="PROSITE" id="PS51745"/>
    </source>
</evidence>
<feature type="compositionally biased region" description="Pro residues" evidence="10">
    <location>
        <begin position="394"/>
        <end position="403"/>
    </location>
</feature>
<dbReference type="Pfam" id="PF06507">
    <property type="entry name" value="ARF_AD"/>
    <property type="match status" value="1"/>
</dbReference>
<keyword evidence="6 9" id="KW-0804">Transcription</keyword>
<evidence type="ECO:0000256" key="6">
    <source>
        <dbReference type="ARBA" id="ARBA00023163"/>
    </source>
</evidence>
<accession>A0AAW1WT85</accession>
<gene>
    <name evidence="13" type="ORF">M0R45_023775</name>
</gene>
<dbReference type="SMART" id="SM01019">
    <property type="entry name" value="B3"/>
    <property type="match status" value="1"/>
</dbReference>
<dbReference type="SUPFAM" id="SSF101936">
    <property type="entry name" value="DNA-binding pseudobarrel domain"/>
    <property type="match status" value="1"/>
</dbReference>
<proteinExistence type="inferred from homology"/>
<evidence type="ECO:0000313" key="13">
    <source>
        <dbReference type="EMBL" id="KAK9926552.1"/>
    </source>
</evidence>
<dbReference type="CDD" id="cd10017">
    <property type="entry name" value="B3_DNA"/>
    <property type="match status" value="1"/>
</dbReference>
<name>A0AAW1WT85_RUBAR</name>